<gene>
    <name evidence="2" type="ORF">K8V00_01905</name>
</gene>
<evidence type="ECO:0000313" key="3">
    <source>
        <dbReference type="Proteomes" id="UP000707535"/>
    </source>
</evidence>
<proteinExistence type="predicted"/>
<protein>
    <submittedName>
        <fullName evidence="2">Uncharacterized protein</fullName>
    </submittedName>
</protein>
<sequence length="57" mass="6211">MSGLSLLSLAVSPYVIEYANNYRAQFGMSGHGSEILFVIVPIIILSIQVGGKKRERS</sequence>
<reference evidence="2" key="1">
    <citation type="journal article" date="2021" name="PeerJ">
        <title>Extensive microbial diversity within the chicken gut microbiome revealed by metagenomics and culture.</title>
        <authorList>
            <person name="Gilroy R."/>
            <person name="Ravi A."/>
            <person name="Getino M."/>
            <person name="Pursley I."/>
            <person name="Horton D.L."/>
            <person name="Alikhan N.F."/>
            <person name="Baker D."/>
            <person name="Gharbi K."/>
            <person name="Hall N."/>
            <person name="Watson M."/>
            <person name="Adriaenssens E.M."/>
            <person name="Foster-Nyarko E."/>
            <person name="Jarju S."/>
            <person name="Secka A."/>
            <person name="Antonio M."/>
            <person name="Oren A."/>
            <person name="Chaudhuri R.R."/>
            <person name="La Ragione R."/>
            <person name="Hildebrand F."/>
            <person name="Pallen M.J."/>
        </authorList>
    </citation>
    <scope>NUCLEOTIDE SEQUENCE</scope>
    <source>
        <strain evidence="2">CHK174-6876</strain>
    </source>
</reference>
<dbReference type="Proteomes" id="UP000707535">
    <property type="component" value="Unassembled WGS sequence"/>
</dbReference>
<keyword evidence="1" id="KW-0472">Membrane</keyword>
<comment type="caution">
    <text evidence="2">The sequence shown here is derived from an EMBL/GenBank/DDBJ whole genome shotgun (WGS) entry which is preliminary data.</text>
</comment>
<name>A0A921K0B1_9LACO</name>
<keyword evidence="1" id="KW-0812">Transmembrane</keyword>
<accession>A0A921K0B1</accession>
<organism evidence="2 3">
    <name type="scientific">Ligilactobacillus acidipiscis</name>
    <dbReference type="NCBI Taxonomy" id="89059"/>
    <lineage>
        <taxon>Bacteria</taxon>
        <taxon>Bacillati</taxon>
        <taxon>Bacillota</taxon>
        <taxon>Bacilli</taxon>
        <taxon>Lactobacillales</taxon>
        <taxon>Lactobacillaceae</taxon>
        <taxon>Ligilactobacillus</taxon>
    </lineage>
</organism>
<evidence type="ECO:0000256" key="1">
    <source>
        <dbReference type="SAM" id="Phobius"/>
    </source>
</evidence>
<reference evidence="2" key="2">
    <citation type="submission" date="2021-09" db="EMBL/GenBank/DDBJ databases">
        <authorList>
            <person name="Gilroy R."/>
        </authorList>
    </citation>
    <scope>NUCLEOTIDE SEQUENCE</scope>
    <source>
        <strain evidence="2">CHK174-6876</strain>
    </source>
</reference>
<evidence type="ECO:0000313" key="2">
    <source>
        <dbReference type="EMBL" id="HJE96351.1"/>
    </source>
</evidence>
<dbReference type="EMBL" id="DYXG01000018">
    <property type="protein sequence ID" value="HJE96351.1"/>
    <property type="molecule type" value="Genomic_DNA"/>
</dbReference>
<keyword evidence="1" id="KW-1133">Transmembrane helix</keyword>
<feature type="transmembrane region" description="Helical" evidence="1">
    <location>
        <begin position="35"/>
        <end position="51"/>
    </location>
</feature>
<dbReference type="AlphaFoldDB" id="A0A921K0B1"/>